<sequence length="197" mass="21997">MNVCRKSLQRLGLDYLDEYLIHWPVVDGQKSGSGPDPPLEGILDACTIRPAINQVEAHPYWRNDKLERGIHVTAYSPLGSPHTAGFFNREGTPVLSQDPTLCAIAERHGCSPAEVAVAWAVQRGTSCLPKSTKEEHLRSNLAAASWRLPEDDFQALSDLETQCRMLDGAWFLSPEGPYRTLEELWDTEHEVQTSSKE</sequence>
<name>A0AAD5H2G9_9CHLO</name>
<feature type="domain" description="NADP-dependent oxidoreductase" evidence="1">
    <location>
        <begin position="48"/>
        <end position="158"/>
    </location>
</feature>
<dbReference type="Pfam" id="PF00248">
    <property type="entry name" value="Aldo_ket_red"/>
    <property type="match status" value="1"/>
</dbReference>
<dbReference type="InterPro" id="IPR036812">
    <property type="entry name" value="NAD(P)_OxRdtase_dom_sf"/>
</dbReference>
<dbReference type="EMBL" id="JADXDR010000145">
    <property type="protein sequence ID" value="KAI7837710.1"/>
    <property type="molecule type" value="Genomic_DNA"/>
</dbReference>
<evidence type="ECO:0000313" key="3">
    <source>
        <dbReference type="Proteomes" id="UP001205105"/>
    </source>
</evidence>
<proteinExistence type="predicted"/>
<organism evidence="2 3">
    <name type="scientific">Chlorella ohadii</name>
    <dbReference type="NCBI Taxonomy" id="2649997"/>
    <lineage>
        <taxon>Eukaryota</taxon>
        <taxon>Viridiplantae</taxon>
        <taxon>Chlorophyta</taxon>
        <taxon>core chlorophytes</taxon>
        <taxon>Trebouxiophyceae</taxon>
        <taxon>Chlorellales</taxon>
        <taxon>Chlorellaceae</taxon>
        <taxon>Chlorella clade</taxon>
        <taxon>Chlorella</taxon>
    </lineage>
</organism>
<dbReference type="Gene3D" id="3.20.20.100">
    <property type="entry name" value="NADP-dependent oxidoreductase domain"/>
    <property type="match status" value="2"/>
</dbReference>
<accession>A0AAD5H2G9</accession>
<dbReference type="InterPro" id="IPR020471">
    <property type="entry name" value="AKR"/>
</dbReference>
<evidence type="ECO:0000259" key="1">
    <source>
        <dbReference type="Pfam" id="PF00248"/>
    </source>
</evidence>
<dbReference type="Proteomes" id="UP001205105">
    <property type="component" value="Unassembled WGS sequence"/>
</dbReference>
<dbReference type="InterPro" id="IPR023210">
    <property type="entry name" value="NADP_OxRdtase_dom"/>
</dbReference>
<dbReference type="SUPFAM" id="SSF51430">
    <property type="entry name" value="NAD(P)-linked oxidoreductase"/>
    <property type="match status" value="1"/>
</dbReference>
<keyword evidence="3" id="KW-1185">Reference proteome</keyword>
<protein>
    <recommendedName>
        <fullName evidence="1">NADP-dependent oxidoreductase domain-containing protein</fullName>
    </recommendedName>
</protein>
<evidence type="ECO:0000313" key="2">
    <source>
        <dbReference type="EMBL" id="KAI7837710.1"/>
    </source>
</evidence>
<reference evidence="2" key="1">
    <citation type="submission" date="2020-11" db="EMBL/GenBank/DDBJ databases">
        <title>Chlorella ohadii genome sequencing and assembly.</title>
        <authorList>
            <person name="Murik O."/>
            <person name="Treves H."/>
            <person name="Kedem I."/>
            <person name="Shotland Y."/>
            <person name="Kaplan A."/>
        </authorList>
    </citation>
    <scope>NUCLEOTIDE SEQUENCE</scope>
    <source>
        <strain evidence="2">1</strain>
    </source>
</reference>
<dbReference type="AlphaFoldDB" id="A0AAD5H2G9"/>
<gene>
    <name evidence="2" type="ORF">COHA_008502</name>
</gene>
<dbReference type="GO" id="GO:0016491">
    <property type="term" value="F:oxidoreductase activity"/>
    <property type="evidence" value="ECO:0007669"/>
    <property type="project" value="InterPro"/>
</dbReference>
<dbReference type="PANTHER" id="PTHR11732">
    <property type="entry name" value="ALDO/KETO REDUCTASE"/>
    <property type="match status" value="1"/>
</dbReference>
<comment type="caution">
    <text evidence="2">The sequence shown here is derived from an EMBL/GenBank/DDBJ whole genome shotgun (WGS) entry which is preliminary data.</text>
</comment>